<evidence type="ECO:0000256" key="13">
    <source>
        <dbReference type="ARBA" id="ARBA00023237"/>
    </source>
</evidence>
<evidence type="ECO:0000256" key="10">
    <source>
        <dbReference type="ARBA" id="ARBA00023114"/>
    </source>
</evidence>
<keyword evidence="7 15" id="KW-0732">Signal</keyword>
<dbReference type="Pfam" id="PF22461">
    <property type="entry name" value="SLBB_2"/>
    <property type="match status" value="1"/>
</dbReference>
<dbReference type="PANTHER" id="PTHR33619">
    <property type="entry name" value="POLYSACCHARIDE EXPORT PROTEIN GFCE-RELATED"/>
    <property type="match status" value="1"/>
</dbReference>
<keyword evidence="14" id="KW-0449">Lipoprotein</keyword>
<feature type="chain" id="PRO_5016462106" evidence="15">
    <location>
        <begin position="24"/>
        <end position="377"/>
    </location>
</feature>
<name>A0A316GIZ8_9RHOB</name>
<evidence type="ECO:0000256" key="4">
    <source>
        <dbReference type="ARBA" id="ARBA00022452"/>
    </source>
</evidence>
<evidence type="ECO:0000256" key="8">
    <source>
        <dbReference type="ARBA" id="ARBA00023047"/>
    </source>
</evidence>
<dbReference type="InterPro" id="IPR054765">
    <property type="entry name" value="SLBB_dom"/>
</dbReference>
<dbReference type="GO" id="GO:0015288">
    <property type="term" value="F:porin activity"/>
    <property type="evidence" value="ECO:0007669"/>
    <property type="project" value="UniProtKB-KW"/>
</dbReference>
<dbReference type="EMBL" id="QGGW01000003">
    <property type="protein sequence ID" value="PWK60932.1"/>
    <property type="molecule type" value="Genomic_DNA"/>
</dbReference>
<evidence type="ECO:0000256" key="12">
    <source>
        <dbReference type="ARBA" id="ARBA00023139"/>
    </source>
</evidence>
<dbReference type="AlphaFoldDB" id="A0A316GIZ8"/>
<comment type="similarity">
    <text evidence="2">Belongs to the BexD/CtrA/VexA family.</text>
</comment>
<dbReference type="PROSITE" id="PS51257">
    <property type="entry name" value="PROKAR_LIPOPROTEIN"/>
    <property type="match status" value="1"/>
</dbReference>
<dbReference type="GO" id="GO:0046930">
    <property type="term" value="C:pore complex"/>
    <property type="evidence" value="ECO:0007669"/>
    <property type="project" value="UniProtKB-KW"/>
</dbReference>
<dbReference type="GO" id="GO:0009279">
    <property type="term" value="C:cell outer membrane"/>
    <property type="evidence" value="ECO:0007669"/>
    <property type="project" value="UniProtKB-SubCell"/>
</dbReference>
<feature type="domain" description="Polysaccharide export protein N-terminal" evidence="16">
    <location>
        <begin position="80"/>
        <end position="162"/>
    </location>
</feature>
<feature type="signal peptide" evidence="15">
    <location>
        <begin position="1"/>
        <end position="23"/>
    </location>
</feature>
<accession>A0A316GIZ8</accession>
<keyword evidence="6" id="KW-0812">Transmembrane</keyword>
<keyword evidence="10" id="KW-0626">Porin</keyword>
<evidence type="ECO:0000256" key="7">
    <source>
        <dbReference type="ARBA" id="ARBA00022729"/>
    </source>
</evidence>
<feature type="domain" description="SLBB" evidence="17">
    <location>
        <begin position="255"/>
        <end position="347"/>
    </location>
</feature>
<dbReference type="RefSeq" id="WP_245904261.1">
    <property type="nucleotide sequence ID" value="NZ_QGGW01000003.1"/>
</dbReference>
<evidence type="ECO:0000313" key="18">
    <source>
        <dbReference type="EMBL" id="PWK60932.1"/>
    </source>
</evidence>
<keyword evidence="3" id="KW-0813">Transport</keyword>
<reference evidence="18 19" key="1">
    <citation type="submission" date="2018-05" db="EMBL/GenBank/DDBJ databases">
        <title>Genomic Encyclopedia of Type Strains, Phase IV (KMG-IV): sequencing the most valuable type-strain genomes for metagenomic binning, comparative biology and taxonomic classification.</title>
        <authorList>
            <person name="Goeker M."/>
        </authorList>
    </citation>
    <scope>NUCLEOTIDE SEQUENCE [LARGE SCALE GENOMIC DNA]</scope>
    <source>
        <strain evidence="18 19">DSM 16097</strain>
    </source>
</reference>
<gene>
    <name evidence="18" type="ORF">C7455_103130</name>
</gene>
<evidence type="ECO:0000256" key="6">
    <source>
        <dbReference type="ARBA" id="ARBA00022692"/>
    </source>
</evidence>
<keyword evidence="9" id="KW-0406">Ion transport</keyword>
<evidence type="ECO:0000313" key="19">
    <source>
        <dbReference type="Proteomes" id="UP000245708"/>
    </source>
</evidence>
<keyword evidence="13" id="KW-0998">Cell outer membrane</keyword>
<keyword evidence="12" id="KW-0564">Palmitate</keyword>
<dbReference type="InterPro" id="IPR049712">
    <property type="entry name" value="Poly_export"/>
</dbReference>
<dbReference type="Gene3D" id="3.30.1950.10">
    <property type="entry name" value="wza like domain"/>
    <property type="match status" value="1"/>
</dbReference>
<proteinExistence type="inferred from homology"/>
<evidence type="ECO:0000259" key="17">
    <source>
        <dbReference type="Pfam" id="PF22461"/>
    </source>
</evidence>
<evidence type="ECO:0000256" key="14">
    <source>
        <dbReference type="ARBA" id="ARBA00023288"/>
    </source>
</evidence>
<dbReference type="PANTHER" id="PTHR33619:SF3">
    <property type="entry name" value="POLYSACCHARIDE EXPORT PROTEIN GFCE-RELATED"/>
    <property type="match status" value="1"/>
</dbReference>
<evidence type="ECO:0000256" key="15">
    <source>
        <dbReference type="SAM" id="SignalP"/>
    </source>
</evidence>
<protein>
    <submittedName>
        <fullName evidence="18">Polysaccharide export outer membrane protein</fullName>
    </submittedName>
</protein>
<comment type="subcellular location">
    <subcellularLocation>
        <location evidence="1">Cell outer membrane</location>
        <topology evidence="1">Multi-pass membrane protein</topology>
    </subcellularLocation>
</comment>
<dbReference type="Gene3D" id="3.10.560.10">
    <property type="entry name" value="Outer membrane lipoprotein wza domain like"/>
    <property type="match status" value="2"/>
</dbReference>
<keyword evidence="8" id="KW-0625">Polysaccharide transport</keyword>
<sequence length="377" mass="39422">MTSTVYRSARVAALCVLVTAVSACGLLPRAGPTRNEIFAGSVQREGDAFVVEVNQRVTAATAVVPALGFPPELINAGVADTDVIRPGDRVSFTIYENVTDGLLAGQGSAAAVIEEVEVDGAGFIFIPYAGRIRAAGNTPEALRGVITRNLDEQTPDPQIIVRRTAGDGSTVTVTGVVGGQGVYPIQRPTRTLSAMLAAAGGVTVAPEIAQVTLVRGNHRGTIWFQDLFRDPTVDIALRGGDRILVEEDSRDFTALGATGTQTIVPFESQVISAIEAIASVGGLNPNLADPTGVFVLRNEPEPIARAVLGRDDLIGAQRMVYVLDLTAPTGMFEARDFVIRDGDTVYVTAAPITQWNNAIGALTGTLGAARTVGNTAN</sequence>
<keyword evidence="11" id="KW-0472">Membrane</keyword>
<dbReference type="Proteomes" id="UP000245708">
    <property type="component" value="Unassembled WGS sequence"/>
</dbReference>
<evidence type="ECO:0000256" key="9">
    <source>
        <dbReference type="ARBA" id="ARBA00023065"/>
    </source>
</evidence>
<dbReference type="InterPro" id="IPR003715">
    <property type="entry name" value="Poly_export_N"/>
</dbReference>
<evidence type="ECO:0000256" key="1">
    <source>
        <dbReference type="ARBA" id="ARBA00004571"/>
    </source>
</evidence>
<dbReference type="GO" id="GO:0006811">
    <property type="term" value="P:monoatomic ion transport"/>
    <property type="evidence" value="ECO:0007669"/>
    <property type="project" value="UniProtKB-KW"/>
</dbReference>
<evidence type="ECO:0000256" key="2">
    <source>
        <dbReference type="ARBA" id="ARBA00009450"/>
    </source>
</evidence>
<comment type="caution">
    <text evidence="18">The sequence shown here is derived from an EMBL/GenBank/DDBJ whole genome shotgun (WGS) entry which is preliminary data.</text>
</comment>
<evidence type="ECO:0000256" key="5">
    <source>
        <dbReference type="ARBA" id="ARBA00022597"/>
    </source>
</evidence>
<dbReference type="Pfam" id="PF02563">
    <property type="entry name" value="Poly_export"/>
    <property type="match status" value="1"/>
</dbReference>
<evidence type="ECO:0000256" key="11">
    <source>
        <dbReference type="ARBA" id="ARBA00023136"/>
    </source>
</evidence>
<dbReference type="GO" id="GO:0015159">
    <property type="term" value="F:polysaccharide transmembrane transporter activity"/>
    <property type="evidence" value="ECO:0007669"/>
    <property type="project" value="InterPro"/>
</dbReference>
<evidence type="ECO:0000259" key="16">
    <source>
        <dbReference type="Pfam" id="PF02563"/>
    </source>
</evidence>
<keyword evidence="4" id="KW-1134">Transmembrane beta strand</keyword>
<keyword evidence="5" id="KW-0762">Sugar transport</keyword>
<keyword evidence="19" id="KW-1185">Reference proteome</keyword>
<organism evidence="18 19">
    <name type="scientific">Roseicyclus mahoneyensis</name>
    <dbReference type="NCBI Taxonomy" id="164332"/>
    <lineage>
        <taxon>Bacteria</taxon>
        <taxon>Pseudomonadati</taxon>
        <taxon>Pseudomonadota</taxon>
        <taxon>Alphaproteobacteria</taxon>
        <taxon>Rhodobacterales</taxon>
        <taxon>Roseobacteraceae</taxon>
        <taxon>Roseicyclus</taxon>
    </lineage>
</organism>
<evidence type="ECO:0000256" key="3">
    <source>
        <dbReference type="ARBA" id="ARBA00022448"/>
    </source>
</evidence>